<evidence type="ECO:0000313" key="7">
    <source>
        <dbReference type="EMBL" id="KPW21184.1"/>
    </source>
</evidence>
<feature type="transmembrane region" description="Helical" evidence="5">
    <location>
        <begin position="347"/>
        <end position="369"/>
    </location>
</feature>
<name>A0A0L8IMP5_PSESX</name>
<dbReference type="PANTHER" id="PTHR42718">
    <property type="entry name" value="MAJOR FACILITATOR SUPERFAMILY MULTIDRUG TRANSPORTER MFSC"/>
    <property type="match status" value="1"/>
</dbReference>
<dbReference type="SUPFAM" id="SSF103473">
    <property type="entry name" value="MFS general substrate transporter"/>
    <property type="match status" value="1"/>
</dbReference>
<dbReference type="InterPro" id="IPR011701">
    <property type="entry name" value="MFS"/>
</dbReference>
<dbReference type="PANTHER" id="PTHR42718:SF39">
    <property type="entry name" value="ACTINORHODIN TRANSPORTER-RELATED"/>
    <property type="match status" value="1"/>
</dbReference>
<reference evidence="7 8" key="1">
    <citation type="submission" date="2015-09" db="EMBL/GenBank/DDBJ databases">
        <title>Genome announcement of multiple Pseudomonas syringae strains.</title>
        <authorList>
            <person name="Thakur S."/>
            <person name="Wang P.W."/>
            <person name="Gong Y."/>
            <person name="Weir B.S."/>
            <person name="Guttman D.S."/>
        </authorList>
    </citation>
    <scope>NUCLEOTIDE SEQUENCE [LARGE SCALE GENOMIC DNA]</scope>
    <source>
        <strain evidence="7 8">ICMP2802</strain>
    </source>
</reference>
<feature type="transmembrane region" description="Helical" evidence="5">
    <location>
        <begin position="410"/>
        <end position="434"/>
    </location>
</feature>
<dbReference type="RefSeq" id="WP_011266600.1">
    <property type="nucleotide sequence ID" value="NZ_LGAR01000138.1"/>
</dbReference>
<accession>A0A0L8IMP5</accession>
<feature type="transmembrane region" description="Helical" evidence="5">
    <location>
        <begin position="147"/>
        <end position="170"/>
    </location>
</feature>
<dbReference type="InterPro" id="IPR036259">
    <property type="entry name" value="MFS_trans_sf"/>
</dbReference>
<comment type="caution">
    <text evidence="7">The sequence shown here is derived from an EMBL/GenBank/DDBJ whole genome shotgun (WGS) entry which is preliminary data.</text>
</comment>
<dbReference type="CDD" id="cd17321">
    <property type="entry name" value="MFS_MMR_MDR_like"/>
    <property type="match status" value="1"/>
</dbReference>
<dbReference type="Proteomes" id="UP000050297">
    <property type="component" value="Unassembled WGS sequence"/>
</dbReference>
<feature type="transmembrane region" description="Helical" evidence="5">
    <location>
        <begin position="241"/>
        <end position="260"/>
    </location>
</feature>
<dbReference type="PATRIC" id="fig|199198.4.peg.4831"/>
<comment type="subcellular location">
    <subcellularLocation>
        <location evidence="1">Membrane</location>
        <topology evidence="1">Multi-pass membrane protein</topology>
    </subcellularLocation>
</comment>
<feature type="transmembrane region" description="Helical" evidence="5">
    <location>
        <begin position="21"/>
        <end position="45"/>
    </location>
</feature>
<dbReference type="Gene3D" id="1.20.1250.20">
    <property type="entry name" value="MFS general substrate transporter like domains"/>
    <property type="match status" value="1"/>
</dbReference>
<evidence type="ECO:0000256" key="4">
    <source>
        <dbReference type="ARBA" id="ARBA00023136"/>
    </source>
</evidence>
<feature type="transmembrane region" description="Helical" evidence="5">
    <location>
        <begin position="114"/>
        <end position="135"/>
    </location>
</feature>
<feature type="transmembrane region" description="Helical" evidence="5">
    <location>
        <begin position="272"/>
        <end position="296"/>
    </location>
</feature>
<feature type="transmembrane region" description="Helical" evidence="5">
    <location>
        <begin position="375"/>
        <end position="398"/>
    </location>
</feature>
<evidence type="ECO:0000256" key="5">
    <source>
        <dbReference type="SAM" id="Phobius"/>
    </source>
</evidence>
<dbReference type="GO" id="GO:0016020">
    <property type="term" value="C:membrane"/>
    <property type="evidence" value="ECO:0007669"/>
    <property type="project" value="UniProtKB-SubCell"/>
</dbReference>
<feature type="transmembrane region" description="Helical" evidence="5">
    <location>
        <begin position="57"/>
        <end position="77"/>
    </location>
</feature>
<dbReference type="EMBL" id="LJPM01000227">
    <property type="protein sequence ID" value="KPW21184.1"/>
    <property type="molecule type" value="Genomic_DNA"/>
</dbReference>
<feature type="transmembrane region" description="Helical" evidence="5">
    <location>
        <begin position="182"/>
        <end position="202"/>
    </location>
</feature>
<proteinExistence type="predicted"/>
<dbReference type="PROSITE" id="PS50850">
    <property type="entry name" value="MFS"/>
    <property type="match status" value="1"/>
</dbReference>
<keyword evidence="3 5" id="KW-1133">Transmembrane helix</keyword>
<evidence type="ECO:0000256" key="1">
    <source>
        <dbReference type="ARBA" id="ARBA00004141"/>
    </source>
</evidence>
<keyword evidence="4 5" id="KW-0472">Membrane</keyword>
<feature type="transmembrane region" description="Helical" evidence="5">
    <location>
        <begin position="89"/>
        <end position="108"/>
    </location>
</feature>
<dbReference type="Gene3D" id="1.20.1720.10">
    <property type="entry name" value="Multidrug resistance protein D"/>
    <property type="match status" value="1"/>
</dbReference>
<dbReference type="Pfam" id="PF07690">
    <property type="entry name" value="MFS_1"/>
    <property type="match status" value="1"/>
</dbReference>
<dbReference type="AlphaFoldDB" id="A0A0L8IMP5"/>
<evidence type="ECO:0000259" key="6">
    <source>
        <dbReference type="PROSITE" id="PS50850"/>
    </source>
</evidence>
<keyword evidence="2 5" id="KW-0812">Transmembrane</keyword>
<feature type="domain" description="Major facilitator superfamily (MFS) profile" evidence="6">
    <location>
        <begin position="23"/>
        <end position="470"/>
    </location>
</feature>
<feature type="transmembrane region" description="Helical" evidence="5">
    <location>
        <begin position="440"/>
        <end position="466"/>
    </location>
</feature>
<feature type="transmembrane region" description="Helical" evidence="5">
    <location>
        <begin position="214"/>
        <end position="235"/>
    </location>
</feature>
<protein>
    <submittedName>
        <fullName evidence="7">Major facilitator superfamily</fullName>
    </submittedName>
</protein>
<dbReference type="InterPro" id="IPR020846">
    <property type="entry name" value="MFS_dom"/>
</dbReference>
<dbReference type="GO" id="GO:0022857">
    <property type="term" value="F:transmembrane transporter activity"/>
    <property type="evidence" value="ECO:0007669"/>
    <property type="project" value="InterPro"/>
</dbReference>
<evidence type="ECO:0000256" key="2">
    <source>
        <dbReference type="ARBA" id="ARBA00022692"/>
    </source>
</evidence>
<evidence type="ECO:0000313" key="8">
    <source>
        <dbReference type="Proteomes" id="UP000050297"/>
    </source>
</evidence>
<evidence type="ECO:0000256" key="3">
    <source>
        <dbReference type="ARBA" id="ARBA00022989"/>
    </source>
</evidence>
<gene>
    <name evidence="7" type="ORF">ALO91_00715</name>
</gene>
<feature type="transmembrane region" description="Helical" evidence="5">
    <location>
        <begin position="316"/>
        <end position="340"/>
    </location>
</feature>
<organism evidence="7 8">
    <name type="scientific">Pseudomonas syringae pv. aceris</name>
    <dbReference type="NCBI Taxonomy" id="199198"/>
    <lineage>
        <taxon>Bacteria</taxon>
        <taxon>Pseudomonadati</taxon>
        <taxon>Pseudomonadota</taxon>
        <taxon>Gammaproteobacteria</taxon>
        <taxon>Pseudomonadales</taxon>
        <taxon>Pseudomonadaceae</taxon>
        <taxon>Pseudomonas</taxon>
        <taxon>Pseudomonas syringae</taxon>
    </lineage>
</organism>
<sequence>MSEAPTLKPNHAEVLTGARRWMCLAILLVGSFLPPLDYFIINIALPFIKADLRASDGMMQASVSIYAAAFALFLILGGRLGDSYGARRTFIVGMLGFAFASAACGMAGSDLVLVVGRFVQGLFAAIMAPQSLALIHANFIGKDKALALSLYASIFGLACLVGQGAGGLLIEANIGGLSWRSLFLINLPVVLLCLLAAVRLLTESTLQQSKYIDIRGCALFAGFLLPLLACLIEAAPRGWPWWSWLALTLSAFCLKLFVTWENQLKRGGRAPFVDLAIFNLPPLLPGVLALFCFYAISPFFLIYADFLQSGFQLSPAAVGARILPFGIGFFIAALSSAFLGQRQGKRGAMLGLSLQAASMLSVVMCICGGRPDLLYLPLILLGAGQGFALPAMVGVVSDTLNRHHPGMSSGLINTVLQCSSAFFVASVGGVFFGVKNAIPGIIGLSDALVAATSLILVCQLLALLLIRISISREAASTAEH</sequence>